<evidence type="ECO:0000313" key="3">
    <source>
        <dbReference type="Proteomes" id="UP000073816"/>
    </source>
</evidence>
<dbReference type="OrthoDB" id="9791578at2"/>
<feature type="chain" id="PRO_5007494208" evidence="1">
    <location>
        <begin position="23"/>
        <end position="364"/>
    </location>
</feature>
<reference evidence="2 3" key="2">
    <citation type="journal article" date="2016" name="Genome Announc.">
        <title>Complete Genome Sequence of Algoriphagus sp. Strain M8-2, Isolated from a Brackish Lake.</title>
        <authorList>
            <person name="Muraguchi Y."/>
            <person name="Kushimoto K."/>
            <person name="Ohtsubo Y."/>
            <person name="Suzuki T."/>
            <person name="Dohra H."/>
            <person name="Kimbara K."/>
            <person name="Shintani M."/>
        </authorList>
    </citation>
    <scope>NUCLEOTIDE SEQUENCE [LARGE SCALE GENOMIC DNA]</scope>
    <source>
        <strain evidence="2 3">M8-2</strain>
    </source>
</reference>
<dbReference type="AlphaFoldDB" id="A0A142EM99"/>
<dbReference type="Proteomes" id="UP000073816">
    <property type="component" value="Chromosome"/>
</dbReference>
<proteinExistence type="predicted"/>
<feature type="signal peptide" evidence="1">
    <location>
        <begin position="1"/>
        <end position="22"/>
    </location>
</feature>
<sequence length="364" mass="41741">MKKNVIGILVFLMTLSLGFSQSKTTKTENIILITFDGLRWQELFKGADSLFVDDTGMIQNQGSLLADFWHPDPSVRRKKLFPFFWNTIAQEGQIYGNRAYGNLVNNSNSMWFSYPGYNEFLSGFADDERINSNSKINNPNLTLLEYLNQMPEYNGKVMAFGSWDVFPYIINEERSGIPVNAGFELAAGDQLTDVEKTINRLQQEIRGPWERVRLDPFTHHYALEAIKTKKPKVLYIAYGETDDWAHDGEYDQYLWSARQTDKYIQEIWETIQANPQYKDKTTMIIGVDHGRGITKRSWKSHGSDVPQAGQIWLMAIGPDTPAKGEMKIQGQWYSSMVARTVFTLLGIDEYPDPKAGKEILEMLK</sequence>
<keyword evidence="1" id="KW-0732">Signal</keyword>
<gene>
    <name evidence="2" type="ORF">AO498_07485</name>
</gene>
<dbReference type="EMBL" id="CP012836">
    <property type="protein sequence ID" value="AMQ56254.1"/>
    <property type="molecule type" value="Genomic_DNA"/>
</dbReference>
<evidence type="ECO:0000313" key="2">
    <source>
        <dbReference type="EMBL" id="AMQ56254.1"/>
    </source>
</evidence>
<dbReference type="SUPFAM" id="SSF53649">
    <property type="entry name" value="Alkaline phosphatase-like"/>
    <property type="match status" value="1"/>
</dbReference>
<dbReference type="Gene3D" id="3.40.720.10">
    <property type="entry name" value="Alkaline Phosphatase, subunit A"/>
    <property type="match status" value="1"/>
</dbReference>
<protein>
    <submittedName>
        <fullName evidence="2">Phosphoglyceromutase</fullName>
    </submittedName>
</protein>
<dbReference type="KEGG" id="alm:AO498_07485"/>
<dbReference type="STRING" id="1727163.AO498_07485"/>
<organism evidence="2 3">
    <name type="scientific">Algoriphagus sanaruensis</name>
    <dbReference type="NCBI Taxonomy" id="1727163"/>
    <lineage>
        <taxon>Bacteria</taxon>
        <taxon>Pseudomonadati</taxon>
        <taxon>Bacteroidota</taxon>
        <taxon>Cytophagia</taxon>
        <taxon>Cytophagales</taxon>
        <taxon>Cyclobacteriaceae</taxon>
        <taxon>Algoriphagus</taxon>
    </lineage>
</organism>
<accession>A0A142EM99</accession>
<keyword evidence="3" id="KW-1185">Reference proteome</keyword>
<name>A0A142EM99_9BACT</name>
<reference evidence="3" key="1">
    <citation type="submission" date="2015-09" db="EMBL/GenBank/DDBJ databases">
        <title>Complete sequence of Algoriphagus sp. M8-2.</title>
        <authorList>
            <person name="Shintani M."/>
        </authorList>
    </citation>
    <scope>NUCLEOTIDE SEQUENCE [LARGE SCALE GENOMIC DNA]</scope>
    <source>
        <strain evidence="3">M8-2</strain>
    </source>
</reference>
<dbReference type="PATRIC" id="fig|1727163.4.peg.1554"/>
<dbReference type="RefSeq" id="WP_067550331.1">
    <property type="nucleotide sequence ID" value="NZ_CP012836.1"/>
</dbReference>
<evidence type="ECO:0000256" key="1">
    <source>
        <dbReference type="SAM" id="SignalP"/>
    </source>
</evidence>
<dbReference type="InterPro" id="IPR017850">
    <property type="entry name" value="Alkaline_phosphatase_core_sf"/>
</dbReference>